<evidence type="ECO:0000313" key="1">
    <source>
        <dbReference type="EMBL" id="NYH16555.1"/>
    </source>
</evidence>
<name>A0A7Y9W986_9BURK</name>
<sequence>MNSGATNVFAVIGESETGRTDGATARALPDAGKQVRCVIETIDGFHAGLAEFEDDVNERLGEVTGGSNGLGKVNKPRLLNCPNVPNVVRLSLFR</sequence>
<protein>
    <submittedName>
        <fullName evidence="1">Uncharacterized protein</fullName>
    </submittedName>
</protein>
<organism evidence="1 2">
    <name type="scientific">Paraburkholderia bryophila</name>
    <dbReference type="NCBI Taxonomy" id="420952"/>
    <lineage>
        <taxon>Bacteria</taxon>
        <taxon>Pseudomonadati</taxon>
        <taxon>Pseudomonadota</taxon>
        <taxon>Betaproteobacteria</taxon>
        <taxon>Burkholderiales</taxon>
        <taxon>Burkholderiaceae</taxon>
        <taxon>Paraburkholderia</taxon>
    </lineage>
</organism>
<reference evidence="1 2" key="1">
    <citation type="submission" date="2020-07" db="EMBL/GenBank/DDBJ databases">
        <title>Exploring microbial biodiversity for novel pathways involved in the catabolism of aromatic compounds derived from lignin.</title>
        <authorList>
            <person name="Elkins J."/>
        </authorList>
    </citation>
    <scope>NUCLEOTIDE SEQUENCE [LARGE SCALE GENOMIC DNA]</scope>
    <source>
        <strain evidence="1 2">H2C3B</strain>
    </source>
</reference>
<dbReference type="Proteomes" id="UP000572540">
    <property type="component" value="Unassembled WGS sequence"/>
</dbReference>
<dbReference type="EMBL" id="JACCAU010000001">
    <property type="protein sequence ID" value="NYH16555.1"/>
    <property type="molecule type" value="Genomic_DNA"/>
</dbReference>
<proteinExistence type="predicted"/>
<evidence type="ECO:0000313" key="2">
    <source>
        <dbReference type="Proteomes" id="UP000572540"/>
    </source>
</evidence>
<comment type="caution">
    <text evidence="1">The sequence shown here is derived from an EMBL/GenBank/DDBJ whole genome shotgun (WGS) entry which is preliminary data.</text>
</comment>
<gene>
    <name evidence="1" type="ORF">GGD41_003783</name>
</gene>
<accession>A0A7Y9W986</accession>
<dbReference type="AlphaFoldDB" id="A0A7Y9W986"/>